<keyword evidence="2 6" id="KW-0812">Transmembrane</keyword>
<dbReference type="Gene3D" id="2.60.40.1240">
    <property type="match status" value="1"/>
</dbReference>
<protein>
    <submittedName>
        <fullName evidence="9">DUF4352 domain-containing protein</fullName>
    </submittedName>
</protein>
<keyword evidence="4 6" id="KW-1133">Transmembrane helix</keyword>
<dbReference type="AlphaFoldDB" id="A0AB34WXL5"/>
<sequence length="260" mass="27354">MSDTQPPEQSNIQAQNFQPPIAPKKTSGLGIASLVLGIIAIIGSWVPILNNLSFLLAVIGLVLGIVGIVSIRKGKVGGKGLTIAAIIINVVAIVIVICTQWVFGKALDEVSKEVNAGSTVVSTTQKADAGDSKKTDQKTDNSKLAIGKSVTLDNGLQISVDSKAEKTDQAGDKYLLVTVTYKNTGSDPVDYNEFDWKQTSESGNMEDPGIPILDEEPLNTGTLKAGGTVTGIIPVKPDAASLSYFGNIMDKEATATWLLK</sequence>
<feature type="domain" description="DUF4352" evidence="7">
    <location>
        <begin position="157"/>
        <end position="233"/>
    </location>
</feature>
<dbReference type="GO" id="GO:0016020">
    <property type="term" value="C:membrane"/>
    <property type="evidence" value="ECO:0007669"/>
    <property type="project" value="UniProtKB-SubCell"/>
</dbReference>
<evidence type="ECO:0000313" key="8">
    <source>
        <dbReference type="EMBL" id="KXB79640.1"/>
    </source>
</evidence>
<evidence type="ECO:0000256" key="4">
    <source>
        <dbReference type="ARBA" id="ARBA00022989"/>
    </source>
</evidence>
<feature type="transmembrane region" description="Helical" evidence="6">
    <location>
        <begin position="52"/>
        <end position="71"/>
    </location>
</feature>
<evidence type="ECO:0000256" key="1">
    <source>
        <dbReference type="ARBA" id="ARBA00004141"/>
    </source>
</evidence>
<feature type="transmembrane region" description="Helical" evidence="6">
    <location>
        <begin position="28"/>
        <end position="46"/>
    </location>
</feature>
<dbReference type="Pfam" id="PF04103">
    <property type="entry name" value="CD20"/>
    <property type="match status" value="1"/>
</dbReference>
<keyword evidence="11" id="KW-1185">Reference proteome</keyword>
<evidence type="ECO:0000313" key="9">
    <source>
        <dbReference type="EMBL" id="PMB89302.1"/>
    </source>
</evidence>
<evidence type="ECO:0000256" key="5">
    <source>
        <dbReference type="ARBA" id="ARBA00023136"/>
    </source>
</evidence>
<keyword evidence="3" id="KW-0732">Signal</keyword>
<comment type="caution">
    <text evidence="8">The sequence shown here is derived from an EMBL/GenBank/DDBJ whole genome shotgun (WGS) entry which is preliminary data.</text>
</comment>
<evidence type="ECO:0000313" key="10">
    <source>
        <dbReference type="Proteomes" id="UP000070572"/>
    </source>
</evidence>
<dbReference type="GeneID" id="78353467"/>
<dbReference type="EMBL" id="LSDN01000023">
    <property type="protein sequence ID" value="KXB79640.1"/>
    <property type="molecule type" value="Genomic_DNA"/>
</dbReference>
<evidence type="ECO:0000256" key="6">
    <source>
        <dbReference type="SAM" id="Phobius"/>
    </source>
</evidence>
<keyword evidence="5 6" id="KW-0472">Membrane</keyword>
<proteinExistence type="predicted"/>
<name>A0AB34WXL5_9ACTO</name>
<evidence type="ECO:0000259" key="7">
    <source>
        <dbReference type="Pfam" id="PF11611"/>
    </source>
</evidence>
<evidence type="ECO:0000256" key="2">
    <source>
        <dbReference type="ARBA" id="ARBA00022692"/>
    </source>
</evidence>
<dbReference type="InterPro" id="IPR007237">
    <property type="entry name" value="CD20-like"/>
</dbReference>
<organism evidence="8 10">
    <name type="scientific">Varibaculum cambriense</name>
    <dbReference type="NCBI Taxonomy" id="184870"/>
    <lineage>
        <taxon>Bacteria</taxon>
        <taxon>Bacillati</taxon>
        <taxon>Actinomycetota</taxon>
        <taxon>Actinomycetes</taxon>
        <taxon>Actinomycetales</taxon>
        <taxon>Actinomycetaceae</taxon>
        <taxon>Varibaculum</taxon>
    </lineage>
</organism>
<dbReference type="EMBL" id="PNGC01000002">
    <property type="protein sequence ID" value="PMB89302.1"/>
    <property type="molecule type" value="Genomic_DNA"/>
</dbReference>
<reference evidence="9 11" key="2">
    <citation type="submission" date="2017-09" db="EMBL/GenBank/DDBJ databases">
        <title>Bacterial strain isolated from the female urinary microbiota.</title>
        <authorList>
            <person name="Thomas-White K."/>
            <person name="Kumar N."/>
            <person name="Forster S."/>
            <person name="Putonti C."/>
            <person name="Lawley T."/>
            <person name="Wolfe A.J."/>
        </authorList>
    </citation>
    <scope>NUCLEOTIDE SEQUENCE [LARGE SCALE GENOMIC DNA]</scope>
    <source>
        <strain evidence="9 11">UMB0744</strain>
    </source>
</reference>
<gene>
    <name evidence="9" type="ORF">CJ240_05920</name>
    <name evidence="8" type="ORF">HMPREF1862_01674</name>
</gene>
<dbReference type="RefSeq" id="WP_022864805.1">
    <property type="nucleotide sequence ID" value="NZ_CAUPGC010000003.1"/>
</dbReference>
<accession>A0AB34WXL5</accession>
<dbReference type="Proteomes" id="UP000070572">
    <property type="component" value="Unassembled WGS sequence"/>
</dbReference>
<dbReference type="InterPro" id="IPR029051">
    <property type="entry name" value="DUF4352"/>
</dbReference>
<comment type="subcellular location">
    <subcellularLocation>
        <location evidence="1">Membrane</location>
        <topology evidence="1">Multi-pass membrane protein</topology>
    </subcellularLocation>
</comment>
<dbReference type="Pfam" id="PF11611">
    <property type="entry name" value="DUF4352"/>
    <property type="match status" value="1"/>
</dbReference>
<evidence type="ECO:0000313" key="11">
    <source>
        <dbReference type="Proteomes" id="UP000243201"/>
    </source>
</evidence>
<dbReference type="InterPro" id="IPR029050">
    <property type="entry name" value="Immunoprotect_excell_Ig-like"/>
</dbReference>
<evidence type="ECO:0000256" key="3">
    <source>
        <dbReference type="ARBA" id="ARBA00022729"/>
    </source>
</evidence>
<reference evidence="8 10" key="1">
    <citation type="submission" date="2016-01" db="EMBL/GenBank/DDBJ databases">
        <authorList>
            <person name="Mitreva M."/>
            <person name="Pepin K.H."/>
            <person name="Mihindukulasuriya K.A."/>
            <person name="Fulton R."/>
            <person name="Fronick C."/>
            <person name="O'Laughlin M."/>
            <person name="Miner T."/>
            <person name="Herter B."/>
            <person name="Rosa B.A."/>
            <person name="Cordes M."/>
            <person name="Tomlinson C."/>
            <person name="Wollam A."/>
            <person name="Palsikar V.B."/>
            <person name="Mardis E.R."/>
            <person name="Wilson R.K."/>
        </authorList>
    </citation>
    <scope>NUCLEOTIDE SEQUENCE [LARGE SCALE GENOMIC DNA]</scope>
    <source>
        <strain evidence="8 10">DNF00696</strain>
    </source>
</reference>
<feature type="transmembrane region" description="Helical" evidence="6">
    <location>
        <begin position="83"/>
        <end position="103"/>
    </location>
</feature>
<dbReference type="Proteomes" id="UP000243201">
    <property type="component" value="Unassembled WGS sequence"/>
</dbReference>